<keyword evidence="2 6" id="KW-0812">Transmembrane</keyword>
<evidence type="ECO:0000256" key="6">
    <source>
        <dbReference type="PROSITE-ProRule" id="PRU00205"/>
    </source>
</evidence>
<dbReference type="InterPro" id="IPR011001">
    <property type="entry name" value="Saposin-like"/>
</dbReference>
<dbReference type="InParanoid" id="C3ZEM4"/>
<dbReference type="SUPFAM" id="SSF47862">
    <property type="entry name" value="Saposin"/>
    <property type="match status" value="2"/>
</dbReference>
<keyword evidence="3 7" id="KW-1133">Transmembrane helix</keyword>
<evidence type="ECO:0000256" key="1">
    <source>
        <dbReference type="ARBA" id="ARBA00004141"/>
    </source>
</evidence>
<sequence>MNKVYAPTPPPPLTEKGILTAYSHRETSITSQQKFWTDTPWVGAAFLVFEASSPFVHLRSLLNILGEKTNRLYTVTGLLMTAVFFICRVATIPTFWYHVYMWYKDGVLQKITWPLVHMCVAAVEVMRTYFRKDSVQQFVSSTLKKACLGVHSKDKCDLKVKEALSDLDKLVFSKMQPKDLCLLRNYTGKGVIKEVQVDSFVKGGVICRTIVTLVRNYLEEHSDLIADVVAEAATGICSYVPLPDFLFPCKEVVRKFMAELFNQIVNELNPAVICNI</sequence>
<dbReference type="PROSITE" id="PS50015">
    <property type="entry name" value="SAP_B"/>
    <property type="match status" value="1"/>
</dbReference>
<dbReference type="PANTHER" id="PTHR13439:SF0">
    <property type="entry name" value="TOPOISOMERASE I DAMAGE AFFECTED PROTEIN 4"/>
    <property type="match status" value="1"/>
</dbReference>
<dbReference type="AlphaFoldDB" id="C3ZEM4"/>
<gene>
    <name evidence="10" type="ORF">BRAFLDRAFT_72752</name>
</gene>
<dbReference type="Pfam" id="PF03798">
    <property type="entry name" value="TRAM_LAG1_CLN8"/>
    <property type="match status" value="1"/>
</dbReference>
<dbReference type="EMBL" id="GG666612">
    <property type="protein sequence ID" value="EEN49180.1"/>
    <property type="molecule type" value="Genomic_DNA"/>
</dbReference>
<dbReference type="GO" id="GO:0016020">
    <property type="term" value="C:membrane"/>
    <property type="evidence" value="ECO:0007669"/>
    <property type="project" value="UniProtKB-SubCell"/>
</dbReference>
<keyword evidence="4 6" id="KW-0472">Membrane</keyword>
<evidence type="ECO:0000259" key="8">
    <source>
        <dbReference type="PROSITE" id="PS50015"/>
    </source>
</evidence>
<dbReference type="PROSITE" id="PS50922">
    <property type="entry name" value="TLC"/>
    <property type="match status" value="1"/>
</dbReference>
<feature type="transmembrane region" description="Helical" evidence="7">
    <location>
        <begin position="72"/>
        <end position="99"/>
    </location>
</feature>
<keyword evidence="5" id="KW-1015">Disulfide bond</keyword>
<comment type="subcellular location">
    <subcellularLocation>
        <location evidence="1">Membrane</location>
        <topology evidence="1">Multi-pass membrane protein</topology>
    </subcellularLocation>
</comment>
<name>C3ZEM4_BRAFL</name>
<evidence type="ECO:0000256" key="2">
    <source>
        <dbReference type="ARBA" id="ARBA00022692"/>
    </source>
</evidence>
<evidence type="ECO:0000259" key="9">
    <source>
        <dbReference type="PROSITE" id="PS50922"/>
    </source>
</evidence>
<dbReference type="Gene3D" id="1.10.225.10">
    <property type="entry name" value="Saposin-like"/>
    <property type="match status" value="2"/>
</dbReference>
<dbReference type="PANTHER" id="PTHR13439">
    <property type="entry name" value="CT120 PROTEIN"/>
    <property type="match status" value="1"/>
</dbReference>
<feature type="domain" description="TLC" evidence="9">
    <location>
        <begin position="1"/>
        <end position="126"/>
    </location>
</feature>
<feature type="domain" description="Saposin B-type" evidence="8">
    <location>
        <begin position="206"/>
        <end position="276"/>
    </location>
</feature>
<evidence type="ECO:0000256" key="4">
    <source>
        <dbReference type="ARBA" id="ARBA00023136"/>
    </source>
</evidence>
<evidence type="ECO:0000256" key="3">
    <source>
        <dbReference type="ARBA" id="ARBA00022989"/>
    </source>
</evidence>
<organism>
    <name type="scientific">Branchiostoma floridae</name>
    <name type="common">Florida lancelet</name>
    <name type="synonym">Amphioxus</name>
    <dbReference type="NCBI Taxonomy" id="7739"/>
    <lineage>
        <taxon>Eukaryota</taxon>
        <taxon>Metazoa</taxon>
        <taxon>Chordata</taxon>
        <taxon>Cephalochordata</taxon>
        <taxon>Leptocardii</taxon>
        <taxon>Amphioxiformes</taxon>
        <taxon>Branchiostomatidae</taxon>
        <taxon>Branchiostoma</taxon>
    </lineage>
</organism>
<reference evidence="10" key="1">
    <citation type="journal article" date="2008" name="Nature">
        <title>The amphioxus genome and the evolution of the chordate karyotype.</title>
        <authorList>
            <consortium name="US DOE Joint Genome Institute (JGI-PGF)"/>
            <person name="Putnam N.H."/>
            <person name="Butts T."/>
            <person name="Ferrier D.E.K."/>
            <person name="Furlong R.F."/>
            <person name="Hellsten U."/>
            <person name="Kawashima T."/>
            <person name="Robinson-Rechavi M."/>
            <person name="Shoguchi E."/>
            <person name="Terry A."/>
            <person name="Yu J.-K."/>
            <person name="Benito-Gutierrez E.L."/>
            <person name="Dubchak I."/>
            <person name="Garcia-Fernandez J."/>
            <person name="Gibson-Brown J.J."/>
            <person name="Grigoriev I.V."/>
            <person name="Horton A.C."/>
            <person name="de Jong P.J."/>
            <person name="Jurka J."/>
            <person name="Kapitonov V.V."/>
            <person name="Kohara Y."/>
            <person name="Kuroki Y."/>
            <person name="Lindquist E."/>
            <person name="Lucas S."/>
            <person name="Osoegawa K."/>
            <person name="Pennacchio L.A."/>
            <person name="Salamov A.A."/>
            <person name="Satou Y."/>
            <person name="Sauka-Spengler T."/>
            <person name="Schmutz J."/>
            <person name="Shin-I T."/>
            <person name="Toyoda A."/>
            <person name="Bronner-Fraser M."/>
            <person name="Fujiyama A."/>
            <person name="Holland L.Z."/>
            <person name="Holland P.W.H."/>
            <person name="Satoh N."/>
            <person name="Rokhsar D.S."/>
        </authorList>
    </citation>
    <scope>NUCLEOTIDE SEQUENCE [LARGE SCALE GENOMIC DNA]</scope>
    <source>
        <strain evidence="10">S238N-H82</strain>
        <tissue evidence="10">Testes</tissue>
    </source>
</reference>
<feature type="transmembrane region" description="Helical" evidence="7">
    <location>
        <begin position="41"/>
        <end position="60"/>
    </location>
</feature>
<protein>
    <submittedName>
        <fullName evidence="10">Uncharacterized protein</fullName>
    </submittedName>
</protein>
<dbReference type="InterPro" id="IPR006634">
    <property type="entry name" value="TLC-dom"/>
</dbReference>
<evidence type="ECO:0000256" key="5">
    <source>
        <dbReference type="ARBA" id="ARBA00023157"/>
    </source>
</evidence>
<dbReference type="InterPro" id="IPR008139">
    <property type="entry name" value="SaposinB_dom"/>
</dbReference>
<accession>C3ZEM4</accession>
<evidence type="ECO:0000313" key="10">
    <source>
        <dbReference type="EMBL" id="EEN49180.1"/>
    </source>
</evidence>
<evidence type="ECO:0000256" key="7">
    <source>
        <dbReference type="SAM" id="Phobius"/>
    </source>
</evidence>
<dbReference type="InterPro" id="IPR050846">
    <property type="entry name" value="TLCD"/>
</dbReference>
<proteinExistence type="predicted"/>